<keyword evidence="16" id="KW-1185">Reference proteome</keyword>
<evidence type="ECO:0000256" key="12">
    <source>
        <dbReference type="SAM" id="Phobius"/>
    </source>
</evidence>
<feature type="transmembrane region" description="Helical" evidence="12">
    <location>
        <begin position="368"/>
        <end position="389"/>
    </location>
</feature>
<dbReference type="InterPro" id="IPR050558">
    <property type="entry name" value="PTS_Sugar-Specific_Components"/>
</dbReference>
<protein>
    <submittedName>
        <fullName evidence="15">PTS sugar transporter subunit IIC</fullName>
    </submittedName>
</protein>
<dbReference type="EMBL" id="LEKT01000002">
    <property type="protein sequence ID" value="KMO87737.1"/>
    <property type="molecule type" value="Genomic_DNA"/>
</dbReference>
<proteinExistence type="predicted"/>
<evidence type="ECO:0000256" key="6">
    <source>
        <dbReference type="ARBA" id="ARBA00022683"/>
    </source>
</evidence>
<feature type="transmembrane region" description="Helical" evidence="12">
    <location>
        <begin position="434"/>
        <end position="455"/>
    </location>
</feature>
<keyword evidence="2" id="KW-0813">Transport</keyword>
<keyword evidence="6" id="KW-0598">Phosphotransferase system</keyword>
<feature type="transmembrane region" description="Helical" evidence="12">
    <location>
        <begin position="396"/>
        <end position="422"/>
    </location>
</feature>
<organism evidence="15 16">
    <name type="scientific">Megasphaera cerevisiae DSM 20462</name>
    <dbReference type="NCBI Taxonomy" id="1122219"/>
    <lineage>
        <taxon>Bacteria</taxon>
        <taxon>Bacillati</taxon>
        <taxon>Bacillota</taxon>
        <taxon>Negativicutes</taxon>
        <taxon>Veillonellales</taxon>
        <taxon>Veillonellaceae</taxon>
        <taxon>Megasphaera</taxon>
    </lineage>
</organism>
<dbReference type="GO" id="GO:0090588">
    <property type="term" value="F:protein-phosphocysteine-N-acetylmuramate phosphotransferase system transporter activity"/>
    <property type="evidence" value="ECO:0007669"/>
    <property type="project" value="TreeGrafter"/>
</dbReference>
<dbReference type="PATRIC" id="fig|1122219.3.peg.229"/>
<dbReference type="PROSITE" id="PS51098">
    <property type="entry name" value="PTS_EIIB_TYPE_1"/>
    <property type="match status" value="1"/>
</dbReference>
<keyword evidence="9 12" id="KW-1133">Transmembrane helix</keyword>
<evidence type="ECO:0000256" key="9">
    <source>
        <dbReference type="ARBA" id="ARBA00022989"/>
    </source>
</evidence>
<feature type="transmembrane region" description="Helical" evidence="12">
    <location>
        <begin position="224"/>
        <end position="243"/>
    </location>
</feature>
<dbReference type="GO" id="GO:0005886">
    <property type="term" value="C:plasma membrane"/>
    <property type="evidence" value="ECO:0007669"/>
    <property type="project" value="UniProtKB-SubCell"/>
</dbReference>
<dbReference type="FunCoup" id="A0A0J6X0Q6">
    <property type="interactions" value="31"/>
</dbReference>
<keyword evidence="7 12" id="KW-0812">Transmembrane</keyword>
<dbReference type="Pfam" id="PF02378">
    <property type="entry name" value="PTS_EIIC"/>
    <property type="match status" value="1"/>
</dbReference>
<dbReference type="SUPFAM" id="SSF55604">
    <property type="entry name" value="Glucose permease domain IIB"/>
    <property type="match status" value="1"/>
</dbReference>
<name>A0A0J6X0Q6_9FIRM</name>
<evidence type="ECO:0000256" key="2">
    <source>
        <dbReference type="ARBA" id="ARBA00022448"/>
    </source>
</evidence>
<keyword evidence="5" id="KW-0808">Transferase</keyword>
<gene>
    <name evidence="15" type="ORF">AB840_01010</name>
</gene>
<dbReference type="GO" id="GO:0009401">
    <property type="term" value="P:phosphoenolpyruvate-dependent sugar phosphotransferase system"/>
    <property type="evidence" value="ECO:0007669"/>
    <property type="project" value="UniProtKB-KW"/>
</dbReference>
<evidence type="ECO:0000256" key="1">
    <source>
        <dbReference type="ARBA" id="ARBA00004651"/>
    </source>
</evidence>
<feature type="domain" description="PTS EIIC type-1" evidence="14">
    <location>
        <begin position="129"/>
        <end position="467"/>
    </location>
</feature>
<dbReference type="PANTHER" id="PTHR30175">
    <property type="entry name" value="PHOSPHOTRANSFERASE SYSTEM TRANSPORT PROTEIN"/>
    <property type="match status" value="1"/>
</dbReference>
<evidence type="ECO:0000256" key="5">
    <source>
        <dbReference type="ARBA" id="ARBA00022679"/>
    </source>
</evidence>
<evidence type="ECO:0000256" key="4">
    <source>
        <dbReference type="ARBA" id="ARBA00022597"/>
    </source>
</evidence>
<evidence type="ECO:0000256" key="10">
    <source>
        <dbReference type="ARBA" id="ARBA00023136"/>
    </source>
</evidence>
<dbReference type="InParanoid" id="A0A0J6X0Q6"/>
<feature type="transmembrane region" description="Helical" evidence="12">
    <location>
        <begin position="295"/>
        <end position="318"/>
    </location>
</feature>
<dbReference type="InterPro" id="IPR003352">
    <property type="entry name" value="PTS_EIIC"/>
</dbReference>
<dbReference type="InterPro" id="IPR036878">
    <property type="entry name" value="Glu_permease_IIB"/>
</dbReference>
<feature type="active site" description="Phosphocysteine intermediate; for EIIB activity" evidence="11">
    <location>
        <position position="28"/>
    </location>
</feature>
<dbReference type="Proteomes" id="UP000036503">
    <property type="component" value="Unassembled WGS sequence"/>
</dbReference>
<keyword evidence="4 15" id="KW-0762">Sugar transport</keyword>
<keyword evidence="3" id="KW-1003">Cell membrane</keyword>
<dbReference type="STRING" id="39029.BSR42_08030"/>
<accession>A0A0J6X0Q6</accession>
<evidence type="ECO:0000259" key="14">
    <source>
        <dbReference type="PROSITE" id="PS51103"/>
    </source>
</evidence>
<dbReference type="InterPro" id="IPR001996">
    <property type="entry name" value="PTS_IIB_1"/>
</dbReference>
<evidence type="ECO:0000313" key="15">
    <source>
        <dbReference type="EMBL" id="KMO87737.1"/>
    </source>
</evidence>
<dbReference type="InterPro" id="IPR013013">
    <property type="entry name" value="PTS_EIIC_1"/>
</dbReference>
<dbReference type="PROSITE" id="PS01035">
    <property type="entry name" value="PTS_EIIB_TYPE_1_CYS"/>
    <property type="match status" value="1"/>
</dbReference>
<keyword evidence="8" id="KW-0418">Kinase</keyword>
<reference evidence="15 16" key="1">
    <citation type="submission" date="2015-06" db="EMBL/GenBank/DDBJ databases">
        <title>Draft genome sequence of beer spoilage bacterium Megasphaera cerevisiae type strain 20462.</title>
        <authorList>
            <person name="Kutumbaka K."/>
            <person name="Pasmowitz J."/>
            <person name="Mategko J."/>
            <person name="Reyes D."/>
            <person name="Friedrich A."/>
            <person name="Han S."/>
            <person name="Martens-Habbena W."/>
            <person name="Neal-McKinney J."/>
            <person name="Janagama H.K."/>
            <person name="Nadala C."/>
            <person name="Samadpour M."/>
        </authorList>
    </citation>
    <scope>NUCLEOTIDE SEQUENCE [LARGE SCALE GENOMIC DNA]</scope>
    <source>
        <strain evidence="15 16">DSM 20462</strain>
    </source>
</reference>
<dbReference type="PANTHER" id="PTHR30175:SF3">
    <property type="entry name" value="PTS SYSTEM N-ACETYLMURAMIC ACID-SPECIFIC EIIBC COMPONENT"/>
    <property type="match status" value="1"/>
</dbReference>
<comment type="subcellular location">
    <subcellularLocation>
        <location evidence="1">Cell membrane</location>
        <topology evidence="1">Multi-pass membrane protein</topology>
    </subcellularLocation>
</comment>
<feature type="domain" description="PTS EIIB type-1" evidence="13">
    <location>
        <begin position="6"/>
        <end position="88"/>
    </location>
</feature>
<evidence type="ECO:0000256" key="7">
    <source>
        <dbReference type="ARBA" id="ARBA00022692"/>
    </source>
</evidence>
<evidence type="ECO:0000256" key="8">
    <source>
        <dbReference type="ARBA" id="ARBA00022777"/>
    </source>
</evidence>
<feature type="transmembrane region" description="Helical" evidence="12">
    <location>
        <begin position="330"/>
        <end position="348"/>
    </location>
</feature>
<evidence type="ECO:0000259" key="13">
    <source>
        <dbReference type="PROSITE" id="PS51098"/>
    </source>
</evidence>
<feature type="transmembrane region" description="Helical" evidence="12">
    <location>
        <begin position="134"/>
        <end position="155"/>
    </location>
</feature>
<dbReference type="RefSeq" id="WP_048512959.1">
    <property type="nucleotide sequence ID" value="NZ_FUXD01000009.1"/>
</dbReference>
<dbReference type="GO" id="GO:0008982">
    <property type="term" value="F:protein-N(PI)-phosphohistidine-sugar phosphotransferase activity"/>
    <property type="evidence" value="ECO:0007669"/>
    <property type="project" value="InterPro"/>
</dbReference>
<feature type="transmembrane region" description="Helical" evidence="12">
    <location>
        <begin position="167"/>
        <end position="188"/>
    </location>
</feature>
<evidence type="ECO:0000256" key="3">
    <source>
        <dbReference type="ARBA" id="ARBA00022475"/>
    </source>
</evidence>
<dbReference type="InterPro" id="IPR018113">
    <property type="entry name" value="PTrfase_EIIB_Cys"/>
</dbReference>
<dbReference type="GO" id="GO:0016301">
    <property type="term" value="F:kinase activity"/>
    <property type="evidence" value="ECO:0007669"/>
    <property type="project" value="UniProtKB-KW"/>
</dbReference>
<dbReference type="Pfam" id="PF00367">
    <property type="entry name" value="PTS_EIIB"/>
    <property type="match status" value="1"/>
</dbReference>
<evidence type="ECO:0000313" key="16">
    <source>
        <dbReference type="Proteomes" id="UP000036503"/>
    </source>
</evidence>
<dbReference type="OrthoDB" id="92465at2"/>
<feature type="transmembrane region" description="Helical" evidence="12">
    <location>
        <begin position="255"/>
        <end position="275"/>
    </location>
</feature>
<comment type="caution">
    <text evidence="15">The sequence shown here is derived from an EMBL/GenBank/DDBJ whole genome shotgun (WGS) entry which is preliminary data.</text>
</comment>
<sequence>MNKTDYDLARSIYEIVGPGSNIKQVYHCMTRLRLHVRQDSFTADELRQLPGVLGVNKAGDEWQIILGPGKATKVTLAFKTLRDIPAQPCEVPAKADISALCQQASTGNGKALHEAIRKKNATPVKLALKKISHIFVPIIPAFIACGLITGLFNLGIKLYPEGAALPWIQLLGIAGNAAFWGLNIFVGINGAREFGGSPMLGGVMAVIISHPGLSQIDLFGVPLVPGRGGIIAVLLVVLFASQLEKRLHNIIPEMLDLFLTPFLTVVVTTVAALFICQPAGGYISEAIGFAATQSIGAGGAVTGFILGGTFLPMVMLGIHQGLTPIHAELLSRYGVTILLPVLAMAGGGQVGSSLAVYCKTKNAALRKTIASALPVGIIGIGEPLIYGVTLPLGRPFIGACIGGACGGAVQASYMVGSAALGISGLPLAASTDNIPIYLLGLAVSYAAGFAATWIIGFDDPEETTQEV</sequence>
<keyword evidence="10 12" id="KW-0472">Membrane</keyword>
<evidence type="ECO:0000256" key="11">
    <source>
        <dbReference type="PROSITE-ProRule" id="PRU00421"/>
    </source>
</evidence>
<dbReference type="Gene3D" id="3.30.1360.60">
    <property type="entry name" value="Glucose permease domain IIB"/>
    <property type="match status" value="1"/>
</dbReference>
<dbReference type="AlphaFoldDB" id="A0A0J6X0Q6"/>
<dbReference type="PROSITE" id="PS51103">
    <property type="entry name" value="PTS_EIIC_TYPE_1"/>
    <property type="match status" value="1"/>
</dbReference>